<feature type="region of interest" description="Disordered" evidence="4">
    <location>
        <begin position="136"/>
        <end position="170"/>
    </location>
</feature>
<feature type="compositionally biased region" description="Pro residues" evidence="4">
    <location>
        <begin position="973"/>
        <end position="989"/>
    </location>
</feature>
<evidence type="ECO:0000256" key="2">
    <source>
        <dbReference type="ARBA" id="ARBA00022483"/>
    </source>
</evidence>
<dbReference type="GO" id="GO:0005737">
    <property type="term" value="C:cytoplasm"/>
    <property type="evidence" value="ECO:0007669"/>
    <property type="project" value="TreeGrafter"/>
</dbReference>
<gene>
    <name evidence="6" type="ORF">PSFLO_06179</name>
</gene>
<dbReference type="PROSITE" id="PS50082">
    <property type="entry name" value="WD_REPEATS_2"/>
    <property type="match status" value="1"/>
</dbReference>
<comment type="similarity">
    <text evidence="1">Belongs to the WD repeat L(2)GL family.</text>
</comment>
<evidence type="ECO:0000313" key="6">
    <source>
        <dbReference type="EMBL" id="SPO40697.1"/>
    </source>
</evidence>
<feature type="compositionally biased region" description="Low complexity" evidence="4">
    <location>
        <begin position="830"/>
        <end position="842"/>
    </location>
</feature>
<dbReference type="FunFam" id="2.130.10.10:FF:002916">
    <property type="entry name" value="Chromosome 8, whole genome shotgun sequence"/>
    <property type="match status" value="1"/>
</dbReference>
<sequence>MPPSWMRSLRDHVPQAAAAMAASRIPDVLQHADWSGSLTNTHHSPTGNFNEGILAALALPGEVSAIAFEPVAGYLAVGTSQGTVHIFGSAPVQIALTLRPAVKVRHLAFRSGTGLLVCIDEKDNMSIYDLERPDPQIRASNASSSNHYRASSASTGNSLTGSPHPDTPQRVGIHTVRNKVMAIELSPAHSHLFLGLRDGTVDAYDLDRLCPSPYRVPNLWWEEEEILRKSGVPDAPNRRHVPLIIDIKSHPKDLNQLLLAYEGGAILLDIKERAVLKTFQLRLLPGAPGAGGDPALVWTERSAPATCVAWRPDGQVFAMGHEDGCISFWHAKEDDKPITVRTLDALDVEKPSASVEALERPRPPREPIFKLAWSGFPEKSWMEMGRESAAAWQSPQPGSASRASQDGRPAGAGQGQGQGHGHGSEDGAAAPTKGTILTVLGGAVEGRDPPSLYAIHLPPYAAPMSLWGGGGDGGANANKLRQSLRQSLQSTAESTYRTSSLVEDFVLLPKLSPHFGGAFDPMGVLVLLAADPSLPTLPPPAAARGLACYSFPPRLPTWQAAPSDVPNASPQLDAVPAPVQASSLPQRELDLPLPLTLAGAGAILGAKFATMAPHAYRKLVGLEDATGLNQRQQDESDLVAMRSSQDPRRGPLHLHGGKASASVSGDGPETIPDLARSSKFRILITWHLDGSVRFHDASPHLLLMGDVDAADAAADPNVPPRVWLKRGFPSPLPHLTISTRALLRHEQMAGHPTFDRIRGRAKVQDVQLAPEVLEVGISLSTGQLLQYRFDFAKLSETRAIQEEVEREIQEEQQQQQQQGGANFMIPPVTSSRSEGGSSSVASPRPLADPSSSGLDQEMANAMRELDTGDQGQHVQPSGPTAPPMQGLPSRSSLTDAGIMHDVDLAGAGTSTPASHSRTPSQGGPGAPPPRPKRDPKRLSFRFGGRDRESSAGSGAGGVTMQPSDSISSIPEQGRPPPTLPTLPTPPPAEPRPHLEQAAAEEVTYLGHLAEWHCDGFKPNLMIDPMRGEITAFAISDIGFVAVACGTVLAVLDLRGPELILREGFGDQADFAKQARGDVGGVGGGSAREARKMLEAEAKSPISALTFGVCRVADDPSLAPRLVVSRDNGYTTVWTLQRTLDMWMVERTSGHKLDDFAALRRLQVLDVGGNVCPALPNELQRALREQEHGPIGGSAADLPDSNLALAFTDRGISLRAGITGPVVAKADVGERVLGGGVVERGSEKVAAVVTSSSIRIYTLPRLQQITRLQRHHRELGETAGSFASVAFDSHGDFVEVCSSLDVRLWTVFGSLKRPGQPNLTLWPKPAAGGRTMPLHPGAVGSAAGVATSIAGWFGTKTSGVLSIGDQFDAALAGPNRPDPPKLGDPLPPRDFRVRMPDVPATSTPPAARHTSSSSSSVGAGPGSGRTDAGKARAVAEETQQAAGYGYQNIDLLKARGAMMSGIEEGLTTLERGASDFVKGTRDMAIKSAAKDKLNKFLF</sequence>
<evidence type="ECO:0000313" key="7">
    <source>
        <dbReference type="Proteomes" id="UP000323386"/>
    </source>
</evidence>
<feature type="region of interest" description="Disordered" evidence="4">
    <location>
        <begin position="1370"/>
        <end position="1433"/>
    </location>
</feature>
<dbReference type="GO" id="GO:0006893">
    <property type="term" value="P:Golgi to plasma membrane transport"/>
    <property type="evidence" value="ECO:0007669"/>
    <property type="project" value="TreeGrafter"/>
</dbReference>
<feature type="compositionally biased region" description="Polar residues" evidence="4">
    <location>
        <begin position="869"/>
        <end position="878"/>
    </location>
</feature>
<dbReference type="SUPFAM" id="SSF50978">
    <property type="entry name" value="WD40 repeat-like"/>
    <property type="match status" value="1"/>
</dbReference>
<feature type="compositionally biased region" description="Pro residues" evidence="4">
    <location>
        <begin position="1375"/>
        <end position="1385"/>
    </location>
</feature>
<keyword evidence="3" id="KW-0853">WD repeat</keyword>
<dbReference type="GO" id="GO:0005886">
    <property type="term" value="C:plasma membrane"/>
    <property type="evidence" value="ECO:0007669"/>
    <property type="project" value="TreeGrafter"/>
</dbReference>
<dbReference type="Pfam" id="PF00400">
    <property type="entry name" value="WD40"/>
    <property type="match status" value="1"/>
</dbReference>
<dbReference type="OrthoDB" id="19944at2759"/>
<dbReference type="InterPro" id="IPR036322">
    <property type="entry name" value="WD40_repeat_dom_sf"/>
</dbReference>
<evidence type="ECO:0000259" key="5">
    <source>
        <dbReference type="Pfam" id="PF08596"/>
    </source>
</evidence>
<feature type="compositionally biased region" description="Low complexity" evidence="4">
    <location>
        <begin position="138"/>
        <end position="154"/>
    </location>
</feature>
<feature type="compositionally biased region" description="Low complexity" evidence="4">
    <location>
        <begin position="1398"/>
        <end position="1417"/>
    </location>
</feature>
<organism evidence="6 7">
    <name type="scientific">Pseudozyma flocculosa</name>
    <dbReference type="NCBI Taxonomy" id="84751"/>
    <lineage>
        <taxon>Eukaryota</taxon>
        <taxon>Fungi</taxon>
        <taxon>Dikarya</taxon>
        <taxon>Basidiomycota</taxon>
        <taxon>Ustilaginomycotina</taxon>
        <taxon>Ustilaginomycetes</taxon>
        <taxon>Ustilaginales</taxon>
        <taxon>Ustilaginaceae</taxon>
        <taxon>Pseudozyma</taxon>
    </lineage>
</organism>
<feature type="compositionally biased region" description="Gly residues" evidence="4">
    <location>
        <begin position="410"/>
        <end position="421"/>
    </location>
</feature>
<keyword evidence="7" id="KW-1185">Reference proteome</keyword>
<evidence type="ECO:0000256" key="3">
    <source>
        <dbReference type="PROSITE-ProRule" id="PRU00221"/>
    </source>
</evidence>
<dbReference type="InterPro" id="IPR015943">
    <property type="entry name" value="WD40/YVTN_repeat-like_dom_sf"/>
</dbReference>
<reference evidence="6 7" key="1">
    <citation type="submission" date="2018-03" db="EMBL/GenBank/DDBJ databases">
        <authorList>
            <person name="Guldener U."/>
        </authorList>
    </citation>
    <scope>NUCLEOTIDE SEQUENCE [LARGE SCALE GENOMIC DNA]</scope>
    <source>
        <strain evidence="6 7">DAOM196992</strain>
    </source>
</reference>
<feature type="repeat" description="WD" evidence="3">
    <location>
        <begin position="298"/>
        <end position="339"/>
    </location>
</feature>
<feature type="region of interest" description="Disordered" evidence="4">
    <location>
        <begin position="866"/>
        <end position="992"/>
    </location>
</feature>
<dbReference type="InterPro" id="IPR001680">
    <property type="entry name" value="WD40_rpt"/>
</dbReference>
<dbReference type="Pfam" id="PF08596">
    <property type="entry name" value="Lgl_C"/>
    <property type="match status" value="1"/>
</dbReference>
<keyword evidence="2" id="KW-0268">Exocytosis</keyword>
<protein>
    <recommendedName>
        <fullName evidence="5">Lethal giant larvae (Lgl)-like C-terminal domain-containing protein</fullName>
    </recommendedName>
</protein>
<feature type="compositionally biased region" description="Polar residues" evidence="4">
    <location>
        <begin position="391"/>
        <end position="404"/>
    </location>
</feature>
<feature type="domain" description="Lethal giant larvae (Lgl)-like C-terminal" evidence="5">
    <location>
        <begin position="999"/>
        <end position="1376"/>
    </location>
</feature>
<dbReference type="PANTHER" id="PTHR10241:SF25">
    <property type="entry name" value="TOMOSYN, ISOFORM C"/>
    <property type="match status" value="1"/>
</dbReference>
<feature type="region of interest" description="Disordered" evidence="4">
    <location>
        <begin position="384"/>
        <end position="430"/>
    </location>
</feature>
<dbReference type="EMBL" id="OOIP01000021">
    <property type="protein sequence ID" value="SPO40697.1"/>
    <property type="molecule type" value="Genomic_DNA"/>
</dbReference>
<dbReference type="GO" id="GO:0019905">
    <property type="term" value="F:syntaxin binding"/>
    <property type="evidence" value="ECO:0007669"/>
    <property type="project" value="TreeGrafter"/>
</dbReference>
<feature type="region of interest" description="Disordered" evidence="4">
    <location>
        <begin position="627"/>
        <end position="669"/>
    </location>
</feature>
<dbReference type="Proteomes" id="UP000323386">
    <property type="component" value="Unassembled WGS sequence"/>
</dbReference>
<evidence type="ECO:0000256" key="1">
    <source>
        <dbReference type="ARBA" id="ARBA00008070"/>
    </source>
</evidence>
<accession>A0A5C3FAI0</accession>
<dbReference type="InterPro" id="IPR013905">
    <property type="entry name" value="Lgl_C_dom"/>
</dbReference>
<dbReference type="PANTHER" id="PTHR10241">
    <property type="entry name" value="LETHAL 2 GIANT LARVAE PROTEIN"/>
    <property type="match status" value="1"/>
</dbReference>
<evidence type="ECO:0000256" key="4">
    <source>
        <dbReference type="SAM" id="MobiDB-lite"/>
    </source>
</evidence>
<name>A0A5C3FAI0_9BASI</name>
<proteinExistence type="inferred from homology"/>
<feature type="compositionally biased region" description="Polar residues" evidence="4">
    <location>
        <begin position="960"/>
        <end position="970"/>
    </location>
</feature>
<dbReference type="GO" id="GO:0045159">
    <property type="term" value="F:myosin II binding"/>
    <property type="evidence" value="ECO:0007669"/>
    <property type="project" value="TreeGrafter"/>
</dbReference>
<dbReference type="GO" id="GO:0005096">
    <property type="term" value="F:GTPase activator activity"/>
    <property type="evidence" value="ECO:0007669"/>
    <property type="project" value="TreeGrafter"/>
</dbReference>
<feature type="region of interest" description="Disordered" evidence="4">
    <location>
        <begin position="804"/>
        <end position="854"/>
    </location>
</feature>
<dbReference type="Gene3D" id="2.130.10.10">
    <property type="entry name" value="YVTN repeat-like/Quinoprotein amine dehydrogenase"/>
    <property type="match status" value="2"/>
</dbReference>
<feature type="compositionally biased region" description="Polar residues" evidence="4">
    <location>
        <begin position="908"/>
        <end position="921"/>
    </location>
</feature>
<dbReference type="SMART" id="SM00320">
    <property type="entry name" value="WD40"/>
    <property type="match status" value="4"/>
</dbReference>
<dbReference type="GO" id="GO:0006887">
    <property type="term" value="P:exocytosis"/>
    <property type="evidence" value="ECO:0007669"/>
    <property type="project" value="UniProtKB-KW"/>
</dbReference>